<organism evidence="1 2">
    <name type="scientific">Jeotgalibacillus malaysiensis</name>
    <dbReference type="NCBI Taxonomy" id="1508404"/>
    <lineage>
        <taxon>Bacteria</taxon>
        <taxon>Bacillati</taxon>
        <taxon>Bacillota</taxon>
        <taxon>Bacilli</taxon>
        <taxon>Bacillales</taxon>
        <taxon>Caryophanaceae</taxon>
        <taxon>Jeotgalibacillus</taxon>
    </lineage>
</organism>
<dbReference type="EMBL" id="CP009416">
    <property type="protein sequence ID" value="AJD92065.1"/>
    <property type="molecule type" value="Genomic_DNA"/>
</dbReference>
<dbReference type="HOGENOM" id="CLU_196140_0_0_9"/>
<proteinExistence type="predicted"/>
<dbReference type="KEGG" id="jeo:JMA_27480"/>
<evidence type="ECO:0008006" key="3">
    <source>
        <dbReference type="Google" id="ProtNLM"/>
    </source>
</evidence>
<gene>
    <name evidence="1" type="ORF">JMA_27480</name>
</gene>
<name>A0A0B5AP64_9BACL</name>
<dbReference type="BioCyc" id="JESP1508404:G14D9-12028-MONOMER"/>
<dbReference type="STRING" id="1508404.JMA_27480"/>
<keyword evidence="2" id="KW-1185">Reference proteome</keyword>
<dbReference type="AlphaFoldDB" id="A0A0B5AP64"/>
<reference evidence="1 2" key="1">
    <citation type="submission" date="2014-08" db="EMBL/GenBank/DDBJ databases">
        <title>Complete genome of a marine bacteria Jeotgalibacillus malaysiensis.</title>
        <authorList>
            <person name="Yaakop A.S."/>
            <person name="Chan K.-G."/>
            <person name="Goh K.M."/>
        </authorList>
    </citation>
    <scope>NUCLEOTIDE SEQUENCE [LARGE SCALE GENOMIC DNA]</scope>
    <source>
        <strain evidence="1 2">D5</strain>
    </source>
</reference>
<evidence type="ECO:0000313" key="2">
    <source>
        <dbReference type="Proteomes" id="UP000031449"/>
    </source>
</evidence>
<dbReference type="OrthoDB" id="2661663at2"/>
<accession>A0A0B5AP64</accession>
<sequence length="70" mass="8230">MYLDKLKLTEHMNLKHSGSYRKFARELQVEPAQLHKILTKDANAGTVFLGRLHAYCKKVGLRFDDFIFFE</sequence>
<evidence type="ECO:0000313" key="1">
    <source>
        <dbReference type="EMBL" id="AJD92065.1"/>
    </source>
</evidence>
<protein>
    <recommendedName>
        <fullName evidence="3">HTH cro/C1-type domain-containing protein</fullName>
    </recommendedName>
</protein>
<dbReference type="Proteomes" id="UP000031449">
    <property type="component" value="Chromosome"/>
</dbReference>